<dbReference type="PANTHER" id="PTHR30290:SF9">
    <property type="entry name" value="OLIGOPEPTIDE-BINDING PROTEIN APPA"/>
    <property type="match status" value="1"/>
</dbReference>
<evidence type="ECO:0000256" key="4">
    <source>
        <dbReference type="ARBA" id="ARBA00022729"/>
    </source>
</evidence>
<dbReference type="CDD" id="cd08498">
    <property type="entry name" value="PBP2_NikA_DppA_OppA_like_2"/>
    <property type="match status" value="1"/>
</dbReference>
<sequence length="526" mass="58210">MKTTTALTLTSILLASAAPLSAETLRWARSGDALTLDPHAQNEGPTHTIRHQMYEPLIIRDVTGAFEPALATEWAPKEDNPNVWVFKLREGVKFHDGADFTAEDVVFSFERAKQPNSDMKELIGSITEVRAVDDLTVEIETDGPNPILPSNLTNLFIMDKGWAEANNTVNVQDFEGGEITYATTNANGTGPYVLQSREPDVKTVMTLNESYWGTGQFPLEVTEIVYTPIQNAATRVAAMLSGEIDFLQDMPVQDLERVDSAEGLMVRQAPQNRVIFFGMNMGADDIEADNIDGKNPLADVRVRKAMSMAINRDAIQKVVMRGQSQPAGMIAPPFVNGWTAEMDAESSTDIEGAKALMEEAGYADGFSLRLDCPNDRYVNDEAICQAAVGMLGQIGITVNLDAKPKAQHFPLITDSKTDFYMLGWGVPTYDSEYVFNFLVHGRESDIGTWNGTGYDNDELDAKIKSLASNTDLEARNQDIADIWRVVQDEQLYIPIHHQVLNWGMSESVDIAVDPEDQPKVKYFKIN</sequence>
<protein>
    <submittedName>
        <fullName evidence="7">Periplasmic dipeptide transport protein</fullName>
    </submittedName>
</protein>
<evidence type="ECO:0000256" key="5">
    <source>
        <dbReference type="SAM" id="SignalP"/>
    </source>
</evidence>
<keyword evidence="8" id="KW-1185">Reference proteome</keyword>
<feature type="chain" id="PRO_5007288565" evidence="5">
    <location>
        <begin position="23"/>
        <end position="526"/>
    </location>
</feature>
<dbReference type="InterPro" id="IPR039424">
    <property type="entry name" value="SBP_5"/>
</dbReference>
<dbReference type="SUPFAM" id="SSF53850">
    <property type="entry name" value="Periplasmic binding protein-like II"/>
    <property type="match status" value="1"/>
</dbReference>
<dbReference type="GO" id="GO:1904680">
    <property type="term" value="F:peptide transmembrane transporter activity"/>
    <property type="evidence" value="ECO:0007669"/>
    <property type="project" value="TreeGrafter"/>
</dbReference>
<dbReference type="OrthoDB" id="9803988at2"/>
<evidence type="ECO:0000313" key="7">
    <source>
        <dbReference type="EMBL" id="KUP91442.1"/>
    </source>
</evidence>
<dbReference type="PIRSF" id="PIRSF002741">
    <property type="entry name" value="MppA"/>
    <property type="match status" value="1"/>
</dbReference>
<dbReference type="RefSeq" id="WP_068246938.1">
    <property type="nucleotide sequence ID" value="NZ_LPUY01000095.1"/>
</dbReference>
<comment type="caution">
    <text evidence="7">The sequence shown here is derived from an EMBL/GenBank/DDBJ whole genome shotgun (WGS) entry which is preliminary data.</text>
</comment>
<dbReference type="PATRIC" id="fig|1768241.3.peg.3763"/>
<dbReference type="EMBL" id="LPUY01000095">
    <property type="protein sequence ID" value="KUP91442.1"/>
    <property type="molecule type" value="Genomic_DNA"/>
</dbReference>
<gene>
    <name evidence="7" type="primary">dppA</name>
    <name evidence="7" type="ORF">TRIHO_36050</name>
</gene>
<dbReference type="Pfam" id="PF00496">
    <property type="entry name" value="SBP_bac_5"/>
    <property type="match status" value="1"/>
</dbReference>
<feature type="signal peptide" evidence="5">
    <location>
        <begin position="1"/>
        <end position="22"/>
    </location>
</feature>
<evidence type="ECO:0000256" key="1">
    <source>
        <dbReference type="ARBA" id="ARBA00004418"/>
    </source>
</evidence>
<keyword evidence="3" id="KW-0813">Transport</keyword>
<comment type="subcellular location">
    <subcellularLocation>
        <location evidence="1">Periplasm</location>
    </subcellularLocation>
</comment>
<evidence type="ECO:0000259" key="6">
    <source>
        <dbReference type="Pfam" id="PF00496"/>
    </source>
</evidence>
<dbReference type="InterPro" id="IPR000914">
    <property type="entry name" value="SBP_5_dom"/>
</dbReference>
<accession>A0A132BTQ7</accession>
<dbReference type="Gene3D" id="3.10.105.10">
    <property type="entry name" value="Dipeptide-binding Protein, Domain 3"/>
    <property type="match status" value="1"/>
</dbReference>
<evidence type="ECO:0000256" key="2">
    <source>
        <dbReference type="ARBA" id="ARBA00005695"/>
    </source>
</evidence>
<reference evidence="7 8" key="1">
    <citation type="submission" date="2015-12" db="EMBL/GenBank/DDBJ databases">
        <title>Genome sequence of the marine Rhodobacteraceae strain O3.65, Candidatus Tritonibacter horizontis.</title>
        <authorList>
            <person name="Poehlein A."/>
            <person name="Giebel H.A."/>
            <person name="Voget S."/>
            <person name="Brinkhoff T."/>
        </authorList>
    </citation>
    <scope>NUCLEOTIDE SEQUENCE [LARGE SCALE GENOMIC DNA]</scope>
    <source>
        <strain evidence="7 8">O3.65</strain>
    </source>
</reference>
<organism evidence="7 8">
    <name type="scientific">Tritonibacter horizontis</name>
    <dbReference type="NCBI Taxonomy" id="1768241"/>
    <lineage>
        <taxon>Bacteria</taxon>
        <taxon>Pseudomonadati</taxon>
        <taxon>Pseudomonadota</taxon>
        <taxon>Alphaproteobacteria</taxon>
        <taxon>Rhodobacterales</taxon>
        <taxon>Paracoccaceae</taxon>
        <taxon>Tritonibacter</taxon>
    </lineage>
</organism>
<dbReference type="GO" id="GO:0030288">
    <property type="term" value="C:outer membrane-bounded periplasmic space"/>
    <property type="evidence" value="ECO:0007669"/>
    <property type="project" value="UniProtKB-ARBA"/>
</dbReference>
<evidence type="ECO:0000313" key="8">
    <source>
        <dbReference type="Proteomes" id="UP000068382"/>
    </source>
</evidence>
<name>A0A132BTQ7_9RHOB</name>
<dbReference type="Proteomes" id="UP000068382">
    <property type="component" value="Unassembled WGS sequence"/>
</dbReference>
<dbReference type="InterPro" id="IPR030678">
    <property type="entry name" value="Peptide/Ni-bd"/>
</dbReference>
<dbReference type="GO" id="GO:0043190">
    <property type="term" value="C:ATP-binding cassette (ABC) transporter complex"/>
    <property type="evidence" value="ECO:0007669"/>
    <property type="project" value="InterPro"/>
</dbReference>
<evidence type="ECO:0000256" key="3">
    <source>
        <dbReference type="ARBA" id="ARBA00022448"/>
    </source>
</evidence>
<comment type="similarity">
    <text evidence="2">Belongs to the bacterial solute-binding protein 5 family.</text>
</comment>
<keyword evidence="4 5" id="KW-0732">Signal</keyword>
<dbReference type="AlphaFoldDB" id="A0A132BTQ7"/>
<feature type="domain" description="Solute-binding protein family 5" evidence="6">
    <location>
        <begin position="66"/>
        <end position="443"/>
    </location>
</feature>
<proteinExistence type="inferred from homology"/>
<dbReference type="GO" id="GO:0015833">
    <property type="term" value="P:peptide transport"/>
    <property type="evidence" value="ECO:0007669"/>
    <property type="project" value="TreeGrafter"/>
</dbReference>
<dbReference type="Gene3D" id="3.40.190.10">
    <property type="entry name" value="Periplasmic binding protein-like II"/>
    <property type="match status" value="1"/>
</dbReference>
<dbReference type="PANTHER" id="PTHR30290">
    <property type="entry name" value="PERIPLASMIC BINDING COMPONENT OF ABC TRANSPORTER"/>
    <property type="match status" value="1"/>
</dbReference>